<keyword evidence="4" id="KW-1185">Reference proteome</keyword>
<dbReference type="STRING" id="1324957.K933_01407"/>
<dbReference type="PATRIC" id="fig|1324957.4.peg.294"/>
<evidence type="ECO:0000313" key="3">
    <source>
        <dbReference type="EMBL" id="ESP90176.1"/>
    </source>
</evidence>
<keyword evidence="3" id="KW-0670">Pyruvate</keyword>
<organism evidence="3 4">
    <name type="scientific">Candidatus Halobonum tyrrellensis G22</name>
    <dbReference type="NCBI Taxonomy" id="1324957"/>
    <lineage>
        <taxon>Archaea</taxon>
        <taxon>Methanobacteriati</taxon>
        <taxon>Methanobacteriota</taxon>
        <taxon>Stenosarchaea group</taxon>
        <taxon>Halobacteria</taxon>
        <taxon>Halobacteriales</taxon>
        <taxon>Haloferacaceae</taxon>
        <taxon>Candidatus Halobonum</taxon>
    </lineage>
</organism>
<reference evidence="3 4" key="1">
    <citation type="journal article" date="2013" name="Genome Announc.">
        <title>Draft Genome Sequence of 'Candidatus Halobonum tyrrellensis' Strain G22, Isolated from the Hypersaline Waters of Lake Tyrrell, Australia.</title>
        <authorList>
            <person name="Ugalde J.A."/>
            <person name="Narasingarao P."/>
            <person name="Kuo S."/>
            <person name="Podell S."/>
            <person name="Allen E.E."/>
        </authorList>
    </citation>
    <scope>NUCLEOTIDE SEQUENCE [LARGE SCALE GENOMIC DNA]</scope>
    <source>
        <strain evidence="3 4">G22</strain>
    </source>
</reference>
<dbReference type="AlphaFoldDB" id="V4GYA9"/>
<dbReference type="Pfam" id="PF13660">
    <property type="entry name" value="DUF4147"/>
    <property type="match status" value="1"/>
</dbReference>
<accession>V4GYA9</accession>
<dbReference type="Gene3D" id="3.40.1480.10">
    <property type="entry name" value="MOFRL domain"/>
    <property type="match status" value="1"/>
</dbReference>
<dbReference type="Proteomes" id="UP000017840">
    <property type="component" value="Unassembled WGS sequence"/>
</dbReference>
<feature type="domain" description="MOFRL-associated" evidence="2">
    <location>
        <begin position="19"/>
        <end position="251"/>
    </location>
</feature>
<evidence type="ECO:0000259" key="1">
    <source>
        <dbReference type="Pfam" id="PF05161"/>
    </source>
</evidence>
<gene>
    <name evidence="3" type="ORF">K933_01407</name>
</gene>
<feature type="domain" description="MOFRL" evidence="1">
    <location>
        <begin position="336"/>
        <end position="434"/>
    </location>
</feature>
<dbReference type="InterPro" id="IPR039760">
    <property type="entry name" value="MOFRL_protein"/>
</dbReference>
<dbReference type="InterPro" id="IPR037035">
    <property type="entry name" value="GK-like_C_sf"/>
</dbReference>
<dbReference type="EMBL" id="ASGZ01000002">
    <property type="protein sequence ID" value="ESP90176.1"/>
    <property type="molecule type" value="Genomic_DNA"/>
</dbReference>
<dbReference type="InterPro" id="IPR038614">
    <property type="entry name" value="GK_N_sf"/>
</dbReference>
<comment type="caution">
    <text evidence="3">The sequence shown here is derived from an EMBL/GenBank/DDBJ whole genome shotgun (WGS) entry which is preliminary data.</text>
</comment>
<dbReference type="SUPFAM" id="SSF82544">
    <property type="entry name" value="GckA/TtuD-like"/>
    <property type="match status" value="1"/>
</dbReference>
<dbReference type="InterPro" id="IPR007835">
    <property type="entry name" value="MOFRL"/>
</dbReference>
<dbReference type="GO" id="GO:0005737">
    <property type="term" value="C:cytoplasm"/>
    <property type="evidence" value="ECO:0007669"/>
    <property type="project" value="TreeGrafter"/>
</dbReference>
<evidence type="ECO:0000313" key="4">
    <source>
        <dbReference type="Proteomes" id="UP000017840"/>
    </source>
</evidence>
<dbReference type="OrthoDB" id="10741at2157"/>
<dbReference type="InterPro" id="IPR025286">
    <property type="entry name" value="MOFRL_assoc_dom"/>
</dbReference>
<dbReference type="Pfam" id="PF05161">
    <property type="entry name" value="MOFRL"/>
    <property type="match status" value="1"/>
</dbReference>
<proteinExistence type="predicted"/>
<protein>
    <submittedName>
        <fullName evidence="3">Hydroxypyruvate reductase</fullName>
    </submittedName>
</protein>
<dbReference type="GO" id="GO:0008887">
    <property type="term" value="F:glycerate kinase activity"/>
    <property type="evidence" value="ECO:0007669"/>
    <property type="project" value="InterPro"/>
</dbReference>
<dbReference type="PANTHER" id="PTHR12227:SF0">
    <property type="entry name" value="GLYCERATE KINASE"/>
    <property type="match status" value="1"/>
</dbReference>
<dbReference type="PANTHER" id="PTHR12227">
    <property type="entry name" value="GLYCERATE KINASE"/>
    <property type="match status" value="1"/>
</dbReference>
<evidence type="ECO:0000259" key="2">
    <source>
        <dbReference type="Pfam" id="PF13660"/>
    </source>
</evidence>
<name>V4GYA9_9EURY</name>
<sequence length="445" mass="44687">MTRIADRDRLASTPERALALDCIETAVEAADPETATLAAVDRDGETLTVGDQRYDLTEYDEVLVVGGGKAAAGATRALESVLGDRLSGGVVVTKEPAAVEGVRNAVGDHPLPSARNAEATADLLARLDAAGERTLALFVLTGGASALLTAPAGDVTVDDLRATTRALLDAGAPIGEVNAVRKHLSAVKGGRVAAAAAPATVASLLVSDVVGDDPSTVGSGPTVPDPTTYADALAVLDRRDLRVPDAVRDHLDAGTEGAFPETPAPDDPAFDRASVHFVADNATALDAARGVAEAAGYEPVVLTSRLRGEAREVAKPIVAVAEEVAASGDPVDPPAVLLAGGECTVSVAGEGTGGPNQEFALSAALELDADATVAAVDTDGEDGSTDAAGGVVDRGTVTDPEAARAALRDSDAGAYLSSVGAAVRTGPTGTNVNDVVVVVVPERPR</sequence>
<dbReference type="Gene3D" id="3.40.50.10180">
    <property type="entry name" value="Glycerate kinase, MOFRL-like N-terminal domain"/>
    <property type="match status" value="1"/>
</dbReference>
<dbReference type="eggNOG" id="arCOG04170">
    <property type="taxonomic scope" value="Archaea"/>
</dbReference>
<dbReference type="RefSeq" id="WP_023392880.1">
    <property type="nucleotide sequence ID" value="NZ_ASGZ01000002.1"/>
</dbReference>